<dbReference type="EMBL" id="JBEDUW010000002">
    <property type="protein sequence ID" value="KAK9943705.1"/>
    <property type="molecule type" value="Genomic_DNA"/>
</dbReference>
<dbReference type="AlphaFoldDB" id="A0AAW1Y5H1"/>
<gene>
    <name evidence="4" type="ORF">M0R45_009306</name>
</gene>
<reference evidence="4 5" key="1">
    <citation type="journal article" date="2023" name="G3 (Bethesda)">
        <title>A chromosome-length genome assembly and annotation of blackberry (Rubus argutus, cv. 'Hillquist').</title>
        <authorList>
            <person name="Bruna T."/>
            <person name="Aryal R."/>
            <person name="Dudchenko O."/>
            <person name="Sargent D.J."/>
            <person name="Mead D."/>
            <person name="Buti M."/>
            <person name="Cavallini A."/>
            <person name="Hytonen T."/>
            <person name="Andres J."/>
            <person name="Pham M."/>
            <person name="Weisz D."/>
            <person name="Mascagni F."/>
            <person name="Usai G."/>
            <person name="Natali L."/>
            <person name="Bassil N."/>
            <person name="Fernandez G.E."/>
            <person name="Lomsadze A."/>
            <person name="Armour M."/>
            <person name="Olukolu B."/>
            <person name="Poorten T."/>
            <person name="Britton C."/>
            <person name="Davik J."/>
            <person name="Ashrafi H."/>
            <person name="Aiden E.L."/>
            <person name="Borodovsky M."/>
            <person name="Worthington M."/>
        </authorList>
    </citation>
    <scope>NUCLEOTIDE SEQUENCE [LARGE SCALE GENOMIC DNA]</scope>
    <source>
        <strain evidence="4">PI 553951</strain>
    </source>
</reference>
<keyword evidence="2" id="KW-0732">Signal</keyword>
<name>A0AAW1Y5H1_RUBAR</name>
<dbReference type="InterPro" id="IPR045087">
    <property type="entry name" value="Cu-oxidase_fam"/>
</dbReference>
<keyword evidence="5" id="KW-1185">Reference proteome</keyword>
<evidence type="ECO:0000313" key="4">
    <source>
        <dbReference type="EMBL" id="KAK9943705.1"/>
    </source>
</evidence>
<proteinExistence type="inferred from homology"/>
<evidence type="ECO:0000256" key="1">
    <source>
        <dbReference type="ARBA" id="ARBA00010609"/>
    </source>
</evidence>
<dbReference type="GO" id="GO:0005507">
    <property type="term" value="F:copper ion binding"/>
    <property type="evidence" value="ECO:0007669"/>
    <property type="project" value="InterPro"/>
</dbReference>
<evidence type="ECO:0000259" key="3">
    <source>
        <dbReference type="Pfam" id="PF07732"/>
    </source>
</evidence>
<comment type="similarity">
    <text evidence="1">Belongs to the multicopper oxidase family.</text>
</comment>
<evidence type="ECO:0000256" key="2">
    <source>
        <dbReference type="SAM" id="SignalP"/>
    </source>
</evidence>
<dbReference type="Proteomes" id="UP001457282">
    <property type="component" value="Unassembled WGS sequence"/>
</dbReference>
<dbReference type="InterPro" id="IPR008972">
    <property type="entry name" value="Cupredoxin"/>
</dbReference>
<feature type="signal peptide" evidence="2">
    <location>
        <begin position="1"/>
        <end position="23"/>
    </location>
</feature>
<dbReference type="Pfam" id="PF07732">
    <property type="entry name" value="Cu-oxidase_3"/>
    <property type="match status" value="1"/>
</dbReference>
<dbReference type="PANTHER" id="PTHR11709">
    <property type="entry name" value="MULTI-COPPER OXIDASE"/>
    <property type="match status" value="1"/>
</dbReference>
<dbReference type="GO" id="GO:0016491">
    <property type="term" value="F:oxidoreductase activity"/>
    <property type="evidence" value="ECO:0007669"/>
    <property type="project" value="TreeGrafter"/>
</dbReference>
<dbReference type="PANTHER" id="PTHR11709:SF517">
    <property type="entry name" value="LACCASE"/>
    <property type="match status" value="1"/>
</dbReference>
<comment type="caution">
    <text evidence="4">The sequence shown here is derived from an EMBL/GenBank/DDBJ whole genome shotgun (WGS) entry which is preliminary data.</text>
</comment>
<sequence>MGMFPCFMGPLLLSVALLCIVDGHVHFYDFVVTEGGQLTRLGSTKSMLVVNDSFPGPTIRVQKGDTVYVNVQNQGDYGVTIHWHGVHQPRNPWSDGFPFPEPDGEDIIILGSWYTDDLKEVVAEALEDGSLTPVSDCYTINGQPGDFFACSNGVSK</sequence>
<feature type="chain" id="PRO_5043486531" description="Plastocyanin-like domain-containing protein" evidence="2">
    <location>
        <begin position="24"/>
        <end position="156"/>
    </location>
</feature>
<dbReference type="InterPro" id="IPR011707">
    <property type="entry name" value="Cu-oxidase-like_N"/>
</dbReference>
<dbReference type="SUPFAM" id="SSF49503">
    <property type="entry name" value="Cupredoxins"/>
    <property type="match status" value="2"/>
</dbReference>
<evidence type="ECO:0000313" key="5">
    <source>
        <dbReference type="Proteomes" id="UP001457282"/>
    </source>
</evidence>
<accession>A0AAW1Y5H1</accession>
<feature type="domain" description="Plastocyanin-like" evidence="3">
    <location>
        <begin position="36"/>
        <end position="99"/>
    </location>
</feature>
<protein>
    <recommendedName>
        <fullName evidence="3">Plastocyanin-like domain-containing protein</fullName>
    </recommendedName>
</protein>
<dbReference type="Gene3D" id="2.60.40.420">
    <property type="entry name" value="Cupredoxins - blue copper proteins"/>
    <property type="match status" value="1"/>
</dbReference>
<organism evidence="4 5">
    <name type="scientific">Rubus argutus</name>
    <name type="common">Southern blackberry</name>
    <dbReference type="NCBI Taxonomy" id="59490"/>
    <lineage>
        <taxon>Eukaryota</taxon>
        <taxon>Viridiplantae</taxon>
        <taxon>Streptophyta</taxon>
        <taxon>Embryophyta</taxon>
        <taxon>Tracheophyta</taxon>
        <taxon>Spermatophyta</taxon>
        <taxon>Magnoliopsida</taxon>
        <taxon>eudicotyledons</taxon>
        <taxon>Gunneridae</taxon>
        <taxon>Pentapetalae</taxon>
        <taxon>rosids</taxon>
        <taxon>fabids</taxon>
        <taxon>Rosales</taxon>
        <taxon>Rosaceae</taxon>
        <taxon>Rosoideae</taxon>
        <taxon>Rosoideae incertae sedis</taxon>
        <taxon>Rubus</taxon>
    </lineage>
</organism>